<dbReference type="GO" id="GO:0003724">
    <property type="term" value="F:RNA helicase activity"/>
    <property type="evidence" value="ECO:0007669"/>
    <property type="project" value="UniProtKB-EC"/>
</dbReference>
<dbReference type="Proteomes" id="UP000265566">
    <property type="component" value="Chromosome 4"/>
</dbReference>
<dbReference type="EMBL" id="PSQE01000004">
    <property type="protein sequence ID" value="RHN61698.1"/>
    <property type="molecule type" value="Genomic_DNA"/>
</dbReference>
<feature type="domain" description="Helicase ATP-binding" evidence="6">
    <location>
        <begin position="32"/>
        <end position="164"/>
    </location>
</feature>
<keyword evidence="4" id="KW-0067">ATP-binding</keyword>
<dbReference type="InterPro" id="IPR011545">
    <property type="entry name" value="DEAD/DEAH_box_helicase_dom"/>
</dbReference>
<dbReference type="InterPro" id="IPR014014">
    <property type="entry name" value="RNA_helicase_DEAD_Q_motif"/>
</dbReference>
<gene>
    <name evidence="8" type="ORF">MtrunA17_Chr4g0039471</name>
</gene>
<dbReference type="Pfam" id="PF00270">
    <property type="entry name" value="DEAD"/>
    <property type="match status" value="3"/>
</dbReference>
<dbReference type="PROSITE" id="PS51195">
    <property type="entry name" value="Q_MOTIF"/>
    <property type="match status" value="2"/>
</dbReference>
<evidence type="ECO:0000259" key="7">
    <source>
        <dbReference type="PROSITE" id="PS51195"/>
    </source>
</evidence>
<dbReference type="InterPro" id="IPR050079">
    <property type="entry name" value="DEAD_box_RNA_helicase"/>
</dbReference>
<dbReference type="GO" id="GO:0003676">
    <property type="term" value="F:nucleic acid binding"/>
    <property type="evidence" value="ECO:0007669"/>
    <property type="project" value="InterPro"/>
</dbReference>
<evidence type="ECO:0000256" key="5">
    <source>
        <dbReference type="PROSITE-ProRule" id="PRU00552"/>
    </source>
</evidence>
<dbReference type="SUPFAM" id="SSF52540">
    <property type="entry name" value="P-loop containing nucleoside triphosphate hydrolases"/>
    <property type="match status" value="2"/>
</dbReference>
<dbReference type="EC" id="3.6.4.13" evidence="8"/>
<evidence type="ECO:0000256" key="4">
    <source>
        <dbReference type="ARBA" id="ARBA00022840"/>
    </source>
</evidence>
<feature type="short sequence motif" description="Q motif" evidence="5">
    <location>
        <begin position="1"/>
        <end position="29"/>
    </location>
</feature>
<proteinExistence type="predicted"/>
<evidence type="ECO:0000313" key="8">
    <source>
        <dbReference type="EMBL" id="RHN61698.1"/>
    </source>
</evidence>
<reference evidence="8" key="1">
    <citation type="journal article" date="2018" name="Nat. Plants">
        <title>Whole-genome landscape of Medicago truncatula symbiotic genes.</title>
        <authorList>
            <person name="Pecrix Y."/>
            <person name="Gamas P."/>
            <person name="Carrere S."/>
        </authorList>
    </citation>
    <scope>NUCLEOTIDE SEQUENCE</scope>
    <source>
        <tissue evidence="8">Leaves</tissue>
    </source>
</reference>
<protein>
    <submittedName>
        <fullName evidence="8">Putative RNA helicase</fullName>
        <ecNumber evidence="8">3.6.4.13</ecNumber>
    </submittedName>
</protein>
<dbReference type="InterPro" id="IPR027417">
    <property type="entry name" value="P-loop_NTPase"/>
</dbReference>
<feature type="domain" description="Helicase ATP-binding" evidence="6">
    <location>
        <begin position="253"/>
        <end position="419"/>
    </location>
</feature>
<dbReference type="PANTHER" id="PTHR47959:SF24">
    <property type="entry name" value="ATP-DEPENDENT RNA HELICASE"/>
    <property type="match status" value="1"/>
</dbReference>
<sequence length="419" mass="46851">MSFSDLGLSEWTVQNCKKLGMQTPRRVQQHCIPKVLEGRDVVGIDETGSGKTAAFALPILQRLAEHPKPFGVYVFALVLTPTRELAIQLADQFLALGSSLLPSLTVVFLVLDEADQLLDVGFRDELNVIVQCLPENRQNLFFSETMTSNLKKMMYDRYRDNMYAFEACEGLKLLEHLKIDQSPTVELCEMDSKPGSRTWISPITTSYCNTTDCDNAGNDKHMSFSDLGLSEWMVRGCDKLGMQSPRPVQRHCIPKVLEGRHVIGIDKTGSGKTAAFALPILQRLGETPFGVFALVLTPTRELAVQLAHQFWILGSSLRLILTVVVGGLDKRIQAKQLVARPNLVIATPERLKILLQDNPEIAPIFAATKFLVLDEADQLLDVGFQEELKVIFQCLPENRQNLFFSATMTSNLQKMCDCY</sequence>
<evidence type="ECO:0000256" key="2">
    <source>
        <dbReference type="ARBA" id="ARBA00022801"/>
    </source>
</evidence>
<feature type="domain" description="DEAD-box RNA helicase Q" evidence="7">
    <location>
        <begin position="222"/>
        <end position="250"/>
    </location>
</feature>
<keyword evidence="2 8" id="KW-0378">Hydrolase</keyword>
<dbReference type="Gramene" id="rna24187">
    <property type="protein sequence ID" value="RHN61698.1"/>
    <property type="gene ID" value="gene24187"/>
</dbReference>
<feature type="domain" description="DEAD-box RNA helicase Q" evidence="7">
    <location>
        <begin position="1"/>
        <end position="29"/>
    </location>
</feature>
<evidence type="ECO:0000256" key="3">
    <source>
        <dbReference type="ARBA" id="ARBA00022806"/>
    </source>
</evidence>
<dbReference type="GO" id="GO:0005524">
    <property type="term" value="F:ATP binding"/>
    <property type="evidence" value="ECO:0007669"/>
    <property type="project" value="UniProtKB-KW"/>
</dbReference>
<evidence type="ECO:0000259" key="6">
    <source>
        <dbReference type="PROSITE" id="PS51192"/>
    </source>
</evidence>
<keyword evidence="3 8" id="KW-0347">Helicase</keyword>
<organism evidence="8">
    <name type="scientific">Medicago truncatula</name>
    <name type="common">Barrel medic</name>
    <name type="synonym">Medicago tribuloides</name>
    <dbReference type="NCBI Taxonomy" id="3880"/>
    <lineage>
        <taxon>Eukaryota</taxon>
        <taxon>Viridiplantae</taxon>
        <taxon>Streptophyta</taxon>
        <taxon>Embryophyta</taxon>
        <taxon>Tracheophyta</taxon>
        <taxon>Spermatophyta</taxon>
        <taxon>Magnoliopsida</taxon>
        <taxon>eudicotyledons</taxon>
        <taxon>Gunneridae</taxon>
        <taxon>Pentapetalae</taxon>
        <taxon>rosids</taxon>
        <taxon>fabids</taxon>
        <taxon>Fabales</taxon>
        <taxon>Fabaceae</taxon>
        <taxon>Papilionoideae</taxon>
        <taxon>50 kb inversion clade</taxon>
        <taxon>NPAAA clade</taxon>
        <taxon>Hologalegina</taxon>
        <taxon>IRL clade</taxon>
        <taxon>Trifolieae</taxon>
        <taxon>Medicago</taxon>
    </lineage>
</organism>
<keyword evidence="1" id="KW-0547">Nucleotide-binding</keyword>
<dbReference type="SMART" id="SM00487">
    <property type="entry name" value="DEXDc"/>
    <property type="match status" value="2"/>
</dbReference>
<dbReference type="GO" id="GO:0016787">
    <property type="term" value="F:hydrolase activity"/>
    <property type="evidence" value="ECO:0007669"/>
    <property type="project" value="UniProtKB-KW"/>
</dbReference>
<name>A0A396IA83_MEDTR</name>
<dbReference type="PANTHER" id="PTHR47959">
    <property type="entry name" value="ATP-DEPENDENT RNA HELICASE RHLE-RELATED"/>
    <property type="match status" value="1"/>
</dbReference>
<accession>A0A396IA83</accession>
<feature type="short sequence motif" description="Q motif" evidence="5">
    <location>
        <begin position="222"/>
        <end position="250"/>
    </location>
</feature>
<comment type="caution">
    <text evidence="8">The sequence shown here is derived from an EMBL/GenBank/DDBJ whole genome shotgun (WGS) entry which is preliminary data.</text>
</comment>
<evidence type="ECO:0000256" key="1">
    <source>
        <dbReference type="ARBA" id="ARBA00022741"/>
    </source>
</evidence>
<dbReference type="InterPro" id="IPR014001">
    <property type="entry name" value="Helicase_ATP-bd"/>
</dbReference>
<dbReference type="AlphaFoldDB" id="A0A396IA83"/>
<dbReference type="Gene3D" id="3.40.50.300">
    <property type="entry name" value="P-loop containing nucleotide triphosphate hydrolases"/>
    <property type="match status" value="3"/>
</dbReference>
<dbReference type="PROSITE" id="PS51192">
    <property type="entry name" value="HELICASE_ATP_BIND_1"/>
    <property type="match status" value="2"/>
</dbReference>